<dbReference type="HOGENOM" id="CLU_120346_0_0_0"/>
<protein>
    <recommendedName>
        <fullName evidence="3">N-acetyltransferase domain-containing protein</fullName>
    </recommendedName>
</protein>
<dbReference type="Proteomes" id="UP000003748">
    <property type="component" value="Unassembled WGS sequence"/>
</dbReference>
<reference evidence="1 2" key="1">
    <citation type="submission" date="2010-02" db="EMBL/GenBank/DDBJ databases">
        <authorList>
            <person name="Weinstock G."/>
            <person name="Sodergren E."/>
            <person name="Clifton S."/>
            <person name="Fulton L."/>
            <person name="Fulton B."/>
            <person name="Courtney L."/>
            <person name="Fronick C."/>
            <person name="Harrison M."/>
            <person name="Strong C."/>
            <person name="Farmer C."/>
            <person name="Delahaunty K."/>
            <person name="Markovic C."/>
            <person name="Hall O."/>
            <person name="Minx P."/>
            <person name="Tomlinson C."/>
            <person name="Mitreva M."/>
            <person name="Nelson J."/>
            <person name="Hou S."/>
            <person name="Wollam A."/>
            <person name="Pepin K.H."/>
            <person name="Johnson M."/>
            <person name="Bhonagiri V."/>
            <person name="Zhang X."/>
            <person name="Suruliraj S."/>
            <person name="Warren W."/>
            <person name="Chinwalla A."/>
            <person name="Mardis E.R."/>
            <person name="Wilson R.K."/>
        </authorList>
    </citation>
    <scope>NUCLEOTIDE SEQUENCE [LARGE SCALE GENOMIC DNA]</scope>
    <source>
        <strain evidence="1 2">ATCC 33693</strain>
    </source>
</reference>
<dbReference type="eggNOG" id="COG0456">
    <property type="taxonomic scope" value="Bacteria"/>
</dbReference>
<sequence>MNFEIIKLSEIYPLELKNIFSNFIKEKELLYPNFKKWFNKILIENYNFPNKREIFICINKEKLLINICGVMILKKYKEEKKICTLYIERNFRNKKIGSQMIKKSFEYLGTNKPFVTIPEEEYLNFKPLLEKYNFIETKKIKNYYRKNKIEYFYN</sequence>
<dbReference type="CDD" id="cd04301">
    <property type="entry name" value="NAT_SF"/>
    <property type="match status" value="1"/>
</dbReference>
<gene>
    <name evidence="1" type="ORF">FUSPEROL_02126</name>
</gene>
<evidence type="ECO:0000313" key="2">
    <source>
        <dbReference type="Proteomes" id="UP000003748"/>
    </source>
</evidence>
<accession>D4CXG5</accession>
<dbReference type="OrthoDB" id="1949423at2"/>
<comment type="caution">
    <text evidence="1">The sequence shown here is derived from an EMBL/GenBank/DDBJ whole genome shotgun (WGS) entry which is preliminary data.</text>
</comment>
<dbReference type="Gene3D" id="3.40.630.30">
    <property type="match status" value="1"/>
</dbReference>
<dbReference type="SUPFAM" id="SSF55729">
    <property type="entry name" value="Acyl-CoA N-acyltransferases (Nat)"/>
    <property type="match status" value="1"/>
</dbReference>
<name>D4CXG5_9FUSO</name>
<evidence type="ECO:0000313" key="1">
    <source>
        <dbReference type="EMBL" id="EFE86085.1"/>
    </source>
</evidence>
<proteinExistence type="predicted"/>
<dbReference type="AlphaFoldDB" id="D4CXG5"/>
<dbReference type="EMBL" id="ACJY01000099">
    <property type="protein sequence ID" value="EFE86085.1"/>
    <property type="molecule type" value="Genomic_DNA"/>
</dbReference>
<dbReference type="InterPro" id="IPR016181">
    <property type="entry name" value="Acyl_CoA_acyltransferase"/>
</dbReference>
<evidence type="ECO:0008006" key="3">
    <source>
        <dbReference type="Google" id="ProtNLM"/>
    </source>
</evidence>
<dbReference type="RefSeq" id="WP_005974888.1">
    <property type="nucleotide sequence ID" value="NZ_GG665898.1"/>
</dbReference>
<dbReference type="GeneID" id="78420300"/>
<organism evidence="1 2">
    <name type="scientific">Fusobacterium periodonticum ATCC 33693</name>
    <dbReference type="NCBI Taxonomy" id="546275"/>
    <lineage>
        <taxon>Bacteria</taxon>
        <taxon>Fusobacteriati</taxon>
        <taxon>Fusobacteriota</taxon>
        <taxon>Fusobacteriia</taxon>
        <taxon>Fusobacteriales</taxon>
        <taxon>Fusobacteriaceae</taxon>
        <taxon>Fusobacterium</taxon>
    </lineage>
</organism>
<dbReference type="STRING" id="546275.FUSPEROL_02126"/>